<proteinExistence type="predicted"/>
<dbReference type="InterPro" id="IPR003033">
    <property type="entry name" value="SCP2_sterol-bd_dom"/>
</dbReference>
<sequence length="96" mass="10023">MSKVVEAAVEALNKKLDGEGFDGVAKFDIEDEGSIIVDQNGARAGDDDADVTLSADTDTFQKIIEGDLNPTTAFMSGRLKIDGDMGAAMRLGGVLS</sequence>
<reference evidence="2" key="2">
    <citation type="submission" date="2020-09" db="EMBL/GenBank/DDBJ databases">
        <authorList>
            <person name="Sun Q."/>
            <person name="Zhou Y."/>
        </authorList>
    </citation>
    <scope>NUCLEOTIDE SEQUENCE</scope>
    <source>
        <strain evidence="2">CGMCC 1.15762</strain>
    </source>
</reference>
<reference evidence="2" key="1">
    <citation type="journal article" date="2014" name="Int. J. Syst. Evol. Microbiol.">
        <title>Complete genome sequence of Corynebacterium casei LMG S-19264T (=DSM 44701T), isolated from a smear-ripened cheese.</title>
        <authorList>
            <consortium name="US DOE Joint Genome Institute (JGI-PGF)"/>
            <person name="Walter F."/>
            <person name="Albersmeier A."/>
            <person name="Kalinowski J."/>
            <person name="Ruckert C."/>
        </authorList>
    </citation>
    <scope>NUCLEOTIDE SEQUENCE</scope>
    <source>
        <strain evidence="2">CGMCC 1.15762</strain>
    </source>
</reference>
<protein>
    <submittedName>
        <fullName evidence="2">Sterol-binding domain-containing protein</fullName>
    </submittedName>
</protein>
<dbReference type="PANTHER" id="PTHR10094">
    <property type="entry name" value="STEROL CARRIER PROTEIN 2 SCP-2 FAMILY PROTEIN"/>
    <property type="match status" value="1"/>
</dbReference>
<organism evidence="2 3">
    <name type="scientific">Salipiger pallidus</name>
    <dbReference type="NCBI Taxonomy" id="1775170"/>
    <lineage>
        <taxon>Bacteria</taxon>
        <taxon>Pseudomonadati</taxon>
        <taxon>Pseudomonadota</taxon>
        <taxon>Alphaproteobacteria</taxon>
        <taxon>Rhodobacterales</taxon>
        <taxon>Roseobacteraceae</taxon>
        <taxon>Salipiger</taxon>
    </lineage>
</organism>
<evidence type="ECO:0000313" key="3">
    <source>
        <dbReference type="Proteomes" id="UP000617145"/>
    </source>
</evidence>
<keyword evidence="3" id="KW-1185">Reference proteome</keyword>
<dbReference type="SUPFAM" id="SSF55718">
    <property type="entry name" value="SCP-like"/>
    <property type="match status" value="1"/>
</dbReference>
<dbReference type="Proteomes" id="UP000617145">
    <property type="component" value="Unassembled WGS sequence"/>
</dbReference>
<dbReference type="PANTHER" id="PTHR10094:SF25">
    <property type="entry name" value="SCP2 STEROL-BINDING DOMAIN-CONTAINING PROTEIN 1"/>
    <property type="match status" value="1"/>
</dbReference>
<accession>A0A8J2ZHS3</accession>
<dbReference type="Pfam" id="PF02036">
    <property type="entry name" value="SCP2"/>
    <property type="match status" value="1"/>
</dbReference>
<evidence type="ECO:0000313" key="2">
    <source>
        <dbReference type="EMBL" id="GGG65804.1"/>
    </source>
</evidence>
<feature type="domain" description="SCP2" evidence="1">
    <location>
        <begin position="19"/>
        <end position="95"/>
    </location>
</feature>
<dbReference type="EMBL" id="BMJV01000001">
    <property type="protein sequence ID" value="GGG65804.1"/>
    <property type="molecule type" value="Genomic_DNA"/>
</dbReference>
<evidence type="ECO:0000259" key="1">
    <source>
        <dbReference type="Pfam" id="PF02036"/>
    </source>
</evidence>
<dbReference type="Gene3D" id="3.30.1050.10">
    <property type="entry name" value="SCP2 sterol-binding domain"/>
    <property type="match status" value="1"/>
</dbReference>
<dbReference type="InterPro" id="IPR036527">
    <property type="entry name" value="SCP2_sterol-bd_dom_sf"/>
</dbReference>
<dbReference type="GO" id="GO:0005829">
    <property type="term" value="C:cytosol"/>
    <property type="evidence" value="ECO:0007669"/>
    <property type="project" value="TreeGrafter"/>
</dbReference>
<name>A0A8J2ZHS3_9RHOB</name>
<dbReference type="AlphaFoldDB" id="A0A8J2ZHS3"/>
<gene>
    <name evidence="2" type="ORF">GCM10011415_10720</name>
</gene>
<dbReference type="RefSeq" id="WP_188789134.1">
    <property type="nucleotide sequence ID" value="NZ_BMJV01000001.1"/>
</dbReference>
<comment type="caution">
    <text evidence="2">The sequence shown here is derived from an EMBL/GenBank/DDBJ whole genome shotgun (WGS) entry which is preliminary data.</text>
</comment>